<dbReference type="InterPro" id="IPR027417">
    <property type="entry name" value="P-loop_NTPase"/>
</dbReference>
<evidence type="ECO:0000256" key="2">
    <source>
        <dbReference type="ARBA" id="ARBA00022763"/>
    </source>
</evidence>
<keyword evidence="3 8" id="KW-0547">Nucleotide-binding</keyword>
<dbReference type="SUPFAM" id="SSF52540">
    <property type="entry name" value="P-loop containing nucleoside triphosphate hydrolases"/>
    <property type="match status" value="1"/>
</dbReference>
<dbReference type="GO" id="GO:0033202">
    <property type="term" value="C:DNA helicase complex"/>
    <property type="evidence" value="ECO:0007669"/>
    <property type="project" value="TreeGrafter"/>
</dbReference>
<evidence type="ECO:0000256" key="5">
    <source>
        <dbReference type="ARBA" id="ARBA00023204"/>
    </source>
</evidence>
<protein>
    <submittedName>
        <fullName evidence="8">ATP-dependent DNA helicase UvrD</fullName>
    </submittedName>
</protein>
<feature type="compositionally biased region" description="Low complexity" evidence="6">
    <location>
        <begin position="986"/>
        <end position="1002"/>
    </location>
</feature>
<evidence type="ECO:0000259" key="7">
    <source>
        <dbReference type="Pfam" id="PF12705"/>
    </source>
</evidence>
<reference evidence="8 9" key="1">
    <citation type="submission" date="2017-10" db="EMBL/GenBank/DDBJ databases">
        <title>Bifidobacterium genomics.</title>
        <authorList>
            <person name="Lugli G.A."/>
            <person name="Milani C."/>
            <person name="Mancabelli L."/>
        </authorList>
    </citation>
    <scope>NUCLEOTIDE SEQUENCE [LARGE SCALE GENOMIC DNA]</scope>
    <source>
        <strain evidence="8 9">1747B</strain>
    </source>
</reference>
<keyword evidence="5" id="KW-0234">DNA repair</keyword>
<keyword evidence="3 8" id="KW-0347">Helicase</keyword>
<dbReference type="GO" id="GO:0043138">
    <property type="term" value="F:3'-5' DNA helicase activity"/>
    <property type="evidence" value="ECO:0007669"/>
    <property type="project" value="TreeGrafter"/>
</dbReference>
<evidence type="ECO:0000313" key="9">
    <source>
        <dbReference type="Proteomes" id="UP000233722"/>
    </source>
</evidence>
<keyword evidence="1" id="KW-0540">Nuclease</keyword>
<dbReference type="GO" id="GO:0000725">
    <property type="term" value="P:recombinational repair"/>
    <property type="evidence" value="ECO:0007669"/>
    <property type="project" value="TreeGrafter"/>
</dbReference>
<dbReference type="InterPro" id="IPR038726">
    <property type="entry name" value="PDDEXK_AddAB-type"/>
</dbReference>
<dbReference type="Proteomes" id="UP000233722">
    <property type="component" value="Unassembled WGS sequence"/>
</dbReference>
<keyword evidence="2" id="KW-0227">DNA damage</keyword>
<dbReference type="InterPro" id="IPR000212">
    <property type="entry name" value="DNA_helicase_UvrD/REP"/>
</dbReference>
<dbReference type="Pfam" id="PF12705">
    <property type="entry name" value="PDDEXK_1"/>
    <property type="match status" value="1"/>
</dbReference>
<dbReference type="PANTHER" id="PTHR11070:SF59">
    <property type="entry name" value="DNA 3'-5' HELICASE"/>
    <property type="match status" value="1"/>
</dbReference>
<gene>
    <name evidence="8" type="ORF">CQR45_1387</name>
</gene>
<proteinExistence type="predicted"/>
<feature type="region of interest" description="Disordered" evidence="6">
    <location>
        <begin position="960"/>
        <end position="1002"/>
    </location>
</feature>
<evidence type="ECO:0000256" key="6">
    <source>
        <dbReference type="SAM" id="MobiDB-lite"/>
    </source>
</evidence>
<dbReference type="PANTHER" id="PTHR11070">
    <property type="entry name" value="UVRD / RECB / PCRA DNA HELICASE FAMILY MEMBER"/>
    <property type="match status" value="1"/>
</dbReference>
<dbReference type="GO" id="GO:0005829">
    <property type="term" value="C:cytosol"/>
    <property type="evidence" value="ECO:0007669"/>
    <property type="project" value="TreeGrafter"/>
</dbReference>
<evidence type="ECO:0000313" key="8">
    <source>
        <dbReference type="EMBL" id="PKU94082.1"/>
    </source>
</evidence>
<evidence type="ECO:0000256" key="1">
    <source>
        <dbReference type="ARBA" id="ARBA00022722"/>
    </source>
</evidence>
<dbReference type="GO" id="GO:0003677">
    <property type="term" value="F:DNA binding"/>
    <property type="evidence" value="ECO:0007669"/>
    <property type="project" value="InterPro"/>
</dbReference>
<keyword evidence="4" id="KW-0378">Hydrolase</keyword>
<dbReference type="Gene3D" id="3.40.50.300">
    <property type="entry name" value="P-loop containing nucleotide triphosphate hydrolases"/>
    <property type="match status" value="2"/>
</dbReference>
<evidence type="ECO:0000256" key="4">
    <source>
        <dbReference type="ARBA" id="ARBA00022839"/>
    </source>
</evidence>
<comment type="caution">
    <text evidence="8">The sequence shown here is derived from an EMBL/GenBank/DDBJ whole genome shotgun (WGS) entry which is preliminary data.</text>
</comment>
<dbReference type="GO" id="GO:0005524">
    <property type="term" value="F:ATP binding"/>
    <property type="evidence" value="ECO:0007669"/>
    <property type="project" value="InterPro"/>
</dbReference>
<keyword evidence="3 8" id="KW-0067">ATP-binding</keyword>
<feature type="domain" description="PD-(D/E)XK endonuclease-like" evidence="7">
    <location>
        <begin position="1011"/>
        <end position="1292"/>
    </location>
</feature>
<dbReference type="GO" id="GO:0004527">
    <property type="term" value="F:exonuclease activity"/>
    <property type="evidence" value="ECO:0007669"/>
    <property type="project" value="UniProtKB-KW"/>
</dbReference>
<sequence>MTHNTASAAAPQAGHAVSIDDALAQARATLDDARFAPLFEAEGVPEAPSVLVTAPPRRGRTMLAVAAAMRAMDVFGESAAVLAVPNRVLADEYSPLLIRHAGVSTQARPATTLNALAFRLITQARARAGLPLPKLLNGAEQDALLRRVLGVHLAHVQAGEMCATCQLLRDYFANEHWARYVAEDMREGEHGGDPATTETLFSAGVNGAFTAQLRDMLARMDESGAGPGCEQRVLAATDGAGITGARLAIQWRLAFALRAEYIAMIGAQYPNDYRLDSSYLQVAAVDAAREAEPGDLPAMLVVDDFHDTTLAGLAFLEALHGRGVRLLLTANPDESVQTFRGSYPEYVCRQAQERLHADPVDLGPAQHAGPTMRELLAARVSLSIAASEAQDLPLPQRPGKMPELANAFPIRTLPEDAPQRADGTVRAHLYRSANEELDDVVWHIKTERLTSGRSWNSMAVIMHDNGAIRTLGDRLRRDGVPVRFSSVTRPLAEEPFVQALFALIELAQLRNQGLANRTLAPAALAAWVGARVRMITASPLLDAPAKEPPRPMDMGPVQTAMRSLQALAQVAQAEGGDDALAGLITQWVDLAAQLEAARAARAAREEEAHVRVDESIVDPAARAVPDFGEDAMTLMLAHDGAPQVIDSIERICGTWRGEGDERYVNPNAPARRFARLWSRVGQIAGALRELRDPGPQFALEAAWEACGVARDWQEQALFNTPAGRAANDRLDTAMRLFEYARTEGAAHTIGAFIEQVRGLQIEADSLAHVAPVDEAVTVTTPAGAAGHAWPLVWLPGVQQDVWPNLAARNTMFGGEDLVDVLLHGRLDAIQDGAPGGTGLQDVLASEQKSLLVALTRASERVTVSAVLNDDLAPSDFLYTYLPERFDRSRDANPRSRRYTQLGDGAHEALDADVRGLIALARTALATHSAGSPEARDAIEALAVLAKNGFAAADPGTWPFLDEWNDSDDGAAEPTRAATHRSRAAHHTASPEARAAATPADPFAQQEGNVVTLSPSKVDRLWNCPVCARMEQQFFGPQRSTADQNFGTIVHDIACEATQRGWDRPGHLPDLAPDERIGRIADDMFALYEQERDDPLDVEDMEERFRALAKDDDARSTFGNIAAYFVNSNLPGRYELGSTAQFEVGTLTDAKAEVEFTARFGVPEVTRAYNAISAVDPVSESTMVALMGALVGGWPDGMSGDLVVRLTGRIDREETRVLADGTHVARLIDYKTGRRHSGSDNFNDLQLVCYQLSRMFPEEGEPAGMPIAQSTLFDVQEAPAPAMRGANAETYFQEPLFRDGAINAHAFTKRPYVTAVGKLFTLDLPDEAPAGVPHEAWRQFMALRGTVAVWALTMIARVFYTAAASRSVQIEAHPTAAHAAHCRLTALCPACNGRISTVFETRED</sequence>
<dbReference type="EMBL" id="PCHA01000021">
    <property type="protein sequence ID" value="PKU94082.1"/>
    <property type="molecule type" value="Genomic_DNA"/>
</dbReference>
<accession>A0A2N3QQQ6</accession>
<dbReference type="Gene3D" id="1.10.486.10">
    <property type="entry name" value="PCRA, domain 4"/>
    <property type="match status" value="1"/>
</dbReference>
<organism evidence="8 9">
    <name type="scientific">Bifidobacterium pseudolongum subsp. globosum</name>
    <dbReference type="NCBI Taxonomy" id="1690"/>
    <lineage>
        <taxon>Bacteria</taxon>
        <taxon>Bacillati</taxon>
        <taxon>Actinomycetota</taxon>
        <taxon>Actinomycetes</taxon>
        <taxon>Bifidobacteriales</taxon>
        <taxon>Bifidobacteriaceae</taxon>
        <taxon>Bifidobacterium</taxon>
    </lineage>
</organism>
<dbReference type="RefSeq" id="WP_022858685.1">
    <property type="nucleotide sequence ID" value="NZ_PCHA01000021.1"/>
</dbReference>
<name>A0A2N3QQQ6_9BIFI</name>
<keyword evidence="4" id="KW-0269">Exonuclease</keyword>
<evidence type="ECO:0000256" key="3">
    <source>
        <dbReference type="ARBA" id="ARBA00022806"/>
    </source>
</evidence>